<keyword evidence="3" id="KW-0645">Protease</keyword>
<comment type="subcellular location">
    <subcellularLocation>
        <location evidence="1">Secreted</location>
    </subcellularLocation>
</comment>
<reference evidence="11" key="1">
    <citation type="submission" date="2012-01" db="EMBL/GenBank/DDBJ databases">
        <title>The Genome Sequence of Oreochromis niloticus (Nile Tilapia).</title>
        <authorList>
            <consortium name="Broad Institute Genome Assembly Team"/>
            <consortium name="Broad Institute Sequencing Platform"/>
            <person name="Di Palma F."/>
            <person name="Johnson J."/>
            <person name="Lander E.S."/>
            <person name="Lindblad-Toh K."/>
        </authorList>
    </citation>
    <scope>NUCLEOTIDE SEQUENCE [LARGE SCALE GENOMIC DNA]</scope>
</reference>
<evidence type="ECO:0000256" key="4">
    <source>
        <dbReference type="ARBA" id="ARBA00022801"/>
    </source>
</evidence>
<dbReference type="InterPro" id="IPR050127">
    <property type="entry name" value="Serine_Proteases_S1"/>
</dbReference>
<dbReference type="InterPro" id="IPR043504">
    <property type="entry name" value="Peptidase_S1_PA_chymotrypsin"/>
</dbReference>
<dbReference type="Pfam" id="PF00089">
    <property type="entry name" value="Trypsin"/>
    <property type="match status" value="1"/>
</dbReference>
<reference evidence="10" key="3">
    <citation type="submission" date="2025-09" db="UniProtKB">
        <authorList>
            <consortium name="Ensembl"/>
        </authorList>
    </citation>
    <scope>IDENTIFICATION</scope>
</reference>
<evidence type="ECO:0000256" key="2">
    <source>
        <dbReference type="ARBA" id="ARBA00022525"/>
    </source>
</evidence>
<gene>
    <name evidence="10" type="primary">LOC100699499</name>
</gene>
<evidence type="ECO:0000256" key="3">
    <source>
        <dbReference type="ARBA" id="ARBA00022670"/>
    </source>
</evidence>
<dbReference type="SMART" id="SM00020">
    <property type="entry name" value="Tryp_SPc"/>
    <property type="match status" value="1"/>
</dbReference>
<dbReference type="InterPro" id="IPR001254">
    <property type="entry name" value="Trypsin_dom"/>
</dbReference>
<dbReference type="GO" id="GO:0005615">
    <property type="term" value="C:extracellular space"/>
    <property type="evidence" value="ECO:0007669"/>
    <property type="project" value="TreeGrafter"/>
</dbReference>
<evidence type="ECO:0000256" key="6">
    <source>
        <dbReference type="ARBA" id="ARBA00023157"/>
    </source>
</evidence>
<dbReference type="Proteomes" id="UP000005207">
    <property type="component" value="Linkage group LG22"/>
</dbReference>
<protein>
    <recommendedName>
        <fullName evidence="8">trypsin</fullName>
        <ecNumber evidence="8">3.4.21.4</ecNumber>
    </recommendedName>
</protein>
<keyword evidence="11" id="KW-1185">Reference proteome</keyword>
<evidence type="ECO:0000313" key="10">
    <source>
        <dbReference type="Ensembl" id="ENSONIP00000074624.1"/>
    </source>
</evidence>
<evidence type="ECO:0000313" key="11">
    <source>
        <dbReference type="Proteomes" id="UP000005207"/>
    </source>
</evidence>
<keyword evidence="4" id="KW-0378">Hydrolase</keyword>
<dbReference type="GeneTree" id="ENSGT01050000244883"/>
<dbReference type="InterPro" id="IPR001314">
    <property type="entry name" value="Peptidase_S1A"/>
</dbReference>
<dbReference type="Gene3D" id="2.40.10.10">
    <property type="entry name" value="Trypsin-like serine proteases"/>
    <property type="match status" value="2"/>
</dbReference>
<dbReference type="AlphaFoldDB" id="A0A669EP22"/>
<dbReference type="GO" id="GO:0006508">
    <property type="term" value="P:proteolysis"/>
    <property type="evidence" value="ECO:0007669"/>
    <property type="project" value="UniProtKB-KW"/>
</dbReference>
<dbReference type="EC" id="3.4.21.4" evidence="8"/>
<dbReference type="PANTHER" id="PTHR24264:SF15">
    <property type="entry name" value="RIKEN CDNA 2210010C04 GENE"/>
    <property type="match status" value="1"/>
</dbReference>
<comment type="catalytic activity">
    <reaction evidence="7">
        <text>Preferential cleavage: Arg-|-Xaa, Lys-|-Xaa.</text>
        <dbReference type="EC" id="3.4.21.4"/>
    </reaction>
</comment>
<dbReference type="CDD" id="cd00190">
    <property type="entry name" value="Tryp_SPc"/>
    <property type="match status" value="1"/>
</dbReference>
<evidence type="ECO:0000256" key="5">
    <source>
        <dbReference type="ARBA" id="ARBA00022825"/>
    </source>
</evidence>
<dbReference type="PANTHER" id="PTHR24264">
    <property type="entry name" value="TRYPSIN-RELATED"/>
    <property type="match status" value="1"/>
</dbReference>
<dbReference type="PROSITE" id="PS50240">
    <property type="entry name" value="TRYPSIN_DOM"/>
    <property type="match status" value="1"/>
</dbReference>
<dbReference type="SUPFAM" id="SSF50494">
    <property type="entry name" value="Trypsin-like serine proteases"/>
    <property type="match status" value="1"/>
</dbReference>
<dbReference type="FunFam" id="2.40.10.10:FF:000166">
    <property type="entry name" value="Trypsin"/>
    <property type="match status" value="1"/>
</dbReference>
<keyword evidence="2" id="KW-0964">Secreted</keyword>
<sequence length="263" mass="28824">MCFDASVCFQLELFLCNFFDLTDFWPLLFSFSLYVILVVATGGYECPMHSVPYQVSLRAGGHYCSGSLISSQWVLSAGQCATSWPKVCLGEHSFDVDEGTEECIYSEKTFLHPDFNIDTMDNSIVLFKLSRPATLNSYVKTVSLPSLCPVANEDCMQSGWGKALSNGTYYPSNLQCRRQPIVDDAICRNLITTVPEVTENMVCAGSVHGDGNDCPADAGGPLVCNNELQGVVSISVDCLNGNPTLYTRVCRYVSWISSIMSSN</sequence>
<proteinExistence type="predicted"/>
<dbReference type="Ensembl" id="ENSONIT00000042458.1">
    <property type="protein sequence ID" value="ENSONIP00000074624.1"/>
    <property type="gene ID" value="ENSONIG00000042248.1"/>
</dbReference>
<accession>A0A669EP22</accession>
<evidence type="ECO:0000259" key="9">
    <source>
        <dbReference type="PROSITE" id="PS50240"/>
    </source>
</evidence>
<keyword evidence="6" id="KW-1015">Disulfide bond</keyword>
<dbReference type="InParanoid" id="A0A669EP22"/>
<name>A0A669EP22_ORENI</name>
<dbReference type="PRINTS" id="PR00722">
    <property type="entry name" value="CHYMOTRYPSIN"/>
</dbReference>
<evidence type="ECO:0000256" key="1">
    <source>
        <dbReference type="ARBA" id="ARBA00004613"/>
    </source>
</evidence>
<evidence type="ECO:0000256" key="7">
    <source>
        <dbReference type="ARBA" id="ARBA00036320"/>
    </source>
</evidence>
<keyword evidence="5" id="KW-0720">Serine protease</keyword>
<dbReference type="GO" id="GO:0004252">
    <property type="term" value="F:serine-type endopeptidase activity"/>
    <property type="evidence" value="ECO:0007669"/>
    <property type="project" value="UniProtKB-EC"/>
</dbReference>
<organism evidence="10 11">
    <name type="scientific">Oreochromis niloticus</name>
    <name type="common">Nile tilapia</name>
    <name type="synonym">Tilapia nilotica</name>
    <dbReference type="NCBI Taxonomy" id="8128"/>
    <lineage>
        <taxon>Eukaryota</taxon>
        <taxon>Metazoa</taxon>
        <taxon>Chordata</taxon>
        <taxon>Craniata</taxon>
        <taxon>Vertebrata</taxon>
        <taxon>Euteleostomi</taxon>
        <taxon>Actinopterygii</taxon>
        <taxon>Neopterygii</taxon>
        <taxon>Teleostei</taxon>
        <taxon>Neoteleostei</taxon>
        <taxon>Acanthomorphata</taxon>
        <taxon>Ovalentaria</taxon>
        <taxon>Cichlomorphae</taxon>
        <taxon>Cichliformes</taxon>
        <taxon>Cichlidae</taxon>
        <taxon>African cichlids</taxon>
        <taxon>Pseudocrenilabrinae</taxon>
        <taxon>Oreochromini</taxon>
        <taxon>Oreochromis</taxon>
    </lineage>
</organism>
<evidence type="ECO:0000256" key="8">
    <source>
        <dbReference type="ARBA" id="ARBA00038868"/>
    </source>
</evidence>
<feature type="domain" description="Peptidase S1" evidence="9">
    <location>
        <begin position="40"/>
        <end position="261"/>
    </location>
</feature>
<reference evidence="10" key="2">
    <citation type="submission" date="2025-08" db="UniProtKB">
        <authorList>
            <consortium name="Ensembl"/>
        </authorList>
    </citation>
    <scope>IDENTIFICATION</scope>
</reference>
<dbReference type="InterPro" id="IPR009003">
    <property type="entry name" value="Peptidase_S1_PA"/>
</dbReference>
<dbReference type="OMA" id="CIGTIWG"/>